<dbReference type="InterPro" id="IPR000014">
    <property type="entry name" value="PAS"/>
</dbReference>
<evidence type="ECO:0000256" key="3">
    <source>
        <dbReference type="ARBA" id="ARBA00022553"/>
    </source>
</evidence>
<feature type="region of interest" description="Disordered" evidence="6">
    <location>
        <begin position="23"/>
        <end position="44"/>
    </location>
</feature>
<dbReference type="PANTHER" id="PTHR43065">
    <property type="entry name" value="SENSOR HISTIDINE KINASE"/>
    <property type="match status" value="1"/>
</dbReference>
<dbReference type="SUPFAM" id="SSF55874">
    <property type="entry name" value="ATPase domain of HSP90 chaperone/DNA topoisomerase II/histidine kinase"/>
    <property type="match status" value="1"/>
</dbReference>
<dbReference type="Gene3D" id="3.30.565.10">
    <property type="entry name" value="Histidine kinase-like ATPase, C-terminal domain"/>
    <property type="match status" value="1"/>
</dbReference>
<dbReference type="SMART" id="SM00388">
    <property type="entry name" value="HisKA"/>
    <property type="match status" value="1"/>
</dbReference>
<dbReference type="Proteomes" id="UP000306585">
    <property type="component" value="Unassembled WGS sequence"/>
</dbReference>
<evidence type="ECO:0000256" key="5">
    <source>
        <dbReference type="SAM" id="Coils"/>
    </source>
</evidence>
<evidence type="ECO:0000259" key="8">
    <source>
        <dbReference type="PROSITE" id="PS50110"/>
    </source>
</evidence>
<dbReference type="PROSITE" id="PS50112">
    <property type="entry name" value="PAS"/>
    <property type="match status" value="2"/>
</dbReference>
<dbReference type="InterPro" id="IPR035965">
    <property type="entry name" value="PAS-like_dom_sf"/>
</dbReference>
<evidence type="ECO:0000256" key="4">
    <source>
        <dbReference type="PROSITE-ProRule" id="PRU00169"/>
    </source>
</evidence>
<dbReference type="Pfam" id="PF13426">
    <property type="entry name" value="PAS_9"/>
    <property type="match status" value="2"/>
</dbReference>
<comment type="caution">
    <text evidence="11">The sequence shown here is derived from an EMBL/GenBank/DDBJ whole genome shotgun (WGS) entry which is preliminary data.</text>
</comment>
<feature type="coiled-coil region" evidence="5">
    <location>
        <begin position="165"/>
        <end position="196"/>
    </location>
</feature>
<dbReference type="InterPro" id="IPR036097">
    <property type="entry name" value="HisK_dim/P_sf"/>
</dbReference>
<dbReference type="SUPFAM" id="SSF52172">
    <property type="entry name" value="CheY-like"/>
    <property type="match status" value="1"/>
</dbReference>
<feature type="domain" description="PAS" evidence="9">
    <location>
        <begin position="196"/>
        <end position="243"/>
    </location>
</feature>
<dbReference type="SMART" id="SM00091">
    <property type="entry name" value="PAS"/>
    <property type="match status" value="2"/>
</dbReference>
<dbReference type="InterPro" id="IPR036890">
    <property type="entry name" value="HATPase_C_sf"/>
</dbReference>
<evidence type="ECO:0000259" key="9">
    <source>
        <dbReference type="PROSITE" id="PS50112"/>
    </source>
</evidence>
<dbReference type="NCBIfam" id="TIGR00229">
    <property type="entry name" value="sensory_box"/>
    <property type="match status" value="2"/>
</dbReference>
<dbReference type="Gene3D" id="1.10.287.130">
    <property type="match status" value="1"/>
</dbReference>
<name>A0A5R9GUF4_9PROT</name>
<dbReference type="InterPro" id="IPR000700">
    <property type="entry name" value="PAS-assoc_C"/>
</dbReference>
<dbReference type="SMART" id="SM00448">
    <property type="entry name" value="REC"/>
    <property type="match status" value="1"/>
</dbReference>
<dbReference type="InterPro" id="IPR003594">
    <property type="entry name" value="HATPase_dom"/>
</dbReference>
<keyword evidence="3 4" id="KW-0597">Phosphoprotein</keyword>
<evidence type="ECO:0000313" key="12">
    <source>
        <dbReference type="Proteomes" id="UP000306585"/>
    </source>
</evidence>
<dbReference type="SUPFAM" id="SSF55785">
    <property type="entry name" value="PYP-like sensor domain (PAS domain)"/>
    <property type="match status" value="2"/>
</dbReference>
<proteinExistence type="predicted"/>
<evidence type="ECO:0000256" key="2">
    <source>
        <dbReference type="ARBA" id="ARBA00012438"/>
    </source>
</evidence>
<feature type="modified residue" description="4-aspartylphosphate" evidence="4">
    <location>
        <position position="629"/>
    </location>
</feature>
<sequence length="701" mass="79365">MAIVSAGRRAPACLRSMQRLADHPAGGGMGTSGQPLQEQTLHQKRHRVSDHQSRYYRLLNAIHEVYYSTDMDGNITEISPSIRTVAGYDCHQIIGRPATFFYRHPEDRKIFLQLLHQHAFVSDYELELMHHDGRVIHVSANAHIMFDEQKRAVGVEGMLRDITERVALQTELKRLNEELEARVSERTCELEEKNRQLELLLMSIEQSAEAFIITDHAGRVEYVNPAFERINGYSPDEIRGKTLSILNSGEHDAGVFHHLWSTIRSGRVWEGTLINRKKSGQCYPALMTIVPVMERGEITHYTAIQQDMSKYEQLEAQFRQAQKLEAIGTLVGGISHDFNNMLASLLMNLYLARKEVRLPDKLTDRLNMTEKLVMQTSDMVRDLLIFSRDDNGIKEELELNEMVQSSLRLLQVSIPAEVKFSFMPSREKLPVRGDVRRLQQVLMNVLNNARDALAGRSKGELSLALQRYIPDQEFLDRHHCIHAEVLAHLSIRDNGAGMPPEVMERVFDPFFTTKSAGNGTGLGLSMVFGYIEEHGGVIEVESEVDKGTVFHFFLPVMDQSEKVLSVCDEVVLKGNGELILVVDDNENFRHALTEALAVLNYRTMTAADGVEALLILEAHHHDLSLAIIDMVMPRLSGSEAARRMRLLSPWMPILFATGHGDAEMIREVDSLNHVMLCEKPFRLDRLSQHIHALIHGGQAVD</sequence>
<dbReference type="EC" id="2.7.13.3" evidence="2"/>
<evidence type="ECO:0000256" key="6">
    <source>
        <dbReference type="SAM" id="MobiDB-lite"/>
    </source>
</evidence>
<accession>A0A5R9GUF4</accession>
<dbReference type="InterPro" id="IPR003661">
    <property type="entry name" value="HisK_dim/P_dom"/>
</dbReference>
<dbReference type="SMART" id="SM00387">
    <property type="entry name" value="HATPase_c"/>
    <property type="match status" value="1"/>
</dbReference>
<dbReference type="PROSITE" id="PS50113">
    <property type="entry name" value="PAC"/>
    <property type="match status" value="2"/>
</dbReference>
<dbReference type="Gene3D" id="3.30.450.20">
    <property type="entry name" value="PAS domain"/>
    <property type="match status" value="2"/>
</dbReference>
<evidence type="ECO:0000259" key="7">
    <source>
        <dbReference type="PROSITE" id="PS50109"/>
    </source>
</evidence>
<reference evidence="11 12" key="1">
    <citation type="journal article" date="2019" name="Appl. Environ. Microbiol.">
        <title>Environmental Evidence and Genomic Insight of Iron-oxidizing Bacteria Preference Towards More Corrosion Resistant Stainless Steel at Higher Salinities.</title>
        <authorList>
            <person name="Garrison C.E."/>
            <person name="Price K.A."/>
            <person name="Field E.K."/>
        </authorList>
    </citation>
    <scope>NUCLEOTIDE SEQUENCE [LARGE SCALE GENOMIC DNA]</scope>
    <source>
        <strain evidence="11 12">P3</strain>
    </source>
</reference>
<feature type="domain" description="Response regulatory" evidence="8">
    <location>
        <begin position="578"/>
        <end position="694"/>
    </location>
</feature>
<feature type="domain" description="PAC" evidence="10">
    <location>
        <begin position="267"/>
        <end position="320"/>
    </location>
</feature>
<feature type="domain" description="PAS" evidence="9">
    <location>
        <begin position="51"/>
        <end position="117"/>
    </location>
</feature>
<dbReference type="InterPro" id="IPR005467">
    <property type="entry name" value="His_kinase_dom"/>
</dbReference>
<dbReference type="SMART" id="SM00086">
    <property type="entry name" value="PAC"/>
    <property type="match status" value="2"/>
</dbReference>
<comment type="catalytic activity">
    <reaction evidence="1">
        <text>ATP + protein L-histidine = ADP + protein N-phospho-L-histidine.</text>
        <dbReference type="EC" id="2.7.13.3"/>
    </reaction>
</comment>
<dbReference type="Pfam" id="PF00072">
    <property type="entry name" value="Response_reg"/>
    <property type="match status" value="1"/>
</dbReference>
<dbReference type="PANTHER" id="PTHR43065:SF42">
    <property type="entry name" value="TWO-COMPONENT SENSOR PPRA"/>
    <property type="match status" value="1"/>
</dbReference>
<protein>
    <recommendedName>
        <fullName evidence="2">histidine kinase</fullName>
        <ecNumber evidence="2">2.7.13.3</ecNumber>
    </recommendedName>
</protein>
<dbReference type="Gene3D" id="3.40.50.2300">
    <property type="match status" value="1"/>
</dbReference>
<dbReference type="PRINTS" id="PR00344">
    <property type="entry name" value="BCTRLSENSOR"/>
</dbReference>
<dbReference type="InterPro" id="IPR011006">
    <property type="entry name" value="CheY-like_superfamily"/>
</dbReference>
<dbReference type="PROSITE" id="PS50110">
    <property type="entry name" value="RESPONSE_REGULATORY"/>
    <property type="match status" value="1"/>
</dbReference>
<gene>
    <name evidence="11" type="ORF">FEF65_05355</name>
</gene>
<dbReference type="EMBL" id="VBRY01000004">
    <property type="protein sequence ID" value="TLS67877.1"/>
    <property type="molecule type" value="Genomic_DNA"/>
</dbReference>
<evidence type="ECO:0000256" key="1">
    <source>
        <dbReference type="ARBA" id="ARBA00000085"/>
    </source>
</evidence>
<dbReference type="SUPFAM" id="SSF47384">
    <property type="entry name" value="Homodimeric domain of signal transducing histidine kinase"/>
    <property type="match status" value="1"/>
</dbReference>
<dbReference type="CDD" id="cd00156">
    <property type="entry name" value="REC"/>
    <property type="match status" value="1"/>
</dbReference>
<dbReference type="InterPro" id="IPR001610">
    <property type="entry name" value="PAC"/>
</dbReference>
<dbReference type="PROSITE" id="PS50109">
    <property type="entry name" value="HIS_KIN"/>
    <property type="match status" value="1"/>
</dbReference>
<organism evidence="11 12">
    <name type="scientific">Mariprofundus erugo</name>
    <dbReference type="NCBI Taxonomy" id="2528639"/>
    <lineage>
        <taxon>Bacteria</taxon>
        <taxon>Pseudomonadati</taxon>
        <taxon>Pseudomonadota</taxon>
        <taxon>Candidatius Mariprofundia</taxon>
        <taxon>Mariprofundales</taxon>
        <taxon>Mariprofundaceae</taxon>
        <taxon>Mariprofundus</taxon>
    </lineage>
</organism>
<dbReference type="Pfam" id="PF02518">
    <property type="entry name" value="HATPase_c"/>
    <property type="match status" value="1"/>
</dbReference>
<dbReference type="InterPro" id="IPR001789">
    <property type="entry name" value="Sig_transdc_resp-reg_receiver"/>
</dbReference>
<dbReference type="InterPro" id="IPR004358">
    <property type="entry name" value="Sig_transdc_His_kin-like_C"/>
</dbReference>
<dbReference type="AlphaFoldDB" id="A0A5R9GUF4"/>
<evidence type="ECO:0000259" key="10">
    <source>
        <dbReference type="PROSITE" id="PS50113"/>
    </source>
</evidence>
<feature type="domain" description="Histidine kinase" evidence="7">
    <location>
        <begin position="333"/>
        <end position="558"/>
    </location>
</feature>
<keyword evidence="12" id="KW-1185">Reference proteome</keyword>
<dbReference type="CDD" id="cd00082">
    <property type="entry name" value="HisKA"/>
    <property type="match status" value="1"/>
</dbReference>
<keyword evidence="5" id="KW-0175">Coiled coil</keyword>
<dbReference type="GO" id="GO:0000155">
    <property type="term" value="F:phosphorelay sensor kinase activity"/>
    <property type="evidence" value="ECO:0007669"/>
    <property type="project" value="InterPro"/>
</dbReference>
<evidence type="ECO:0000313" key="11">
    <source>
        <dbReference type="EMBL" id="TLS67877.1"/>
    </source>
</evidence>
<dbReference type="CDD" id="cd00130">
    <property type="entry name" value="PAS"/>
    <property type="match status" value="2"/>
</dbReference>
<feature type="domain" description="PAC" evidence="10">
    <location>
        <begin position="122"/>
        <end position="174"/>
    </location>
</feature>